<evidence type="ECO:0000256" key="10">
    <source>
        <dbReference type="ARBA" id="ARBA00076017"/>
    </source>
</evidence>
<keyword evidence="4" id="KW-0597">Phosphoprotein</keyword>
<dbReference type="Pfam" id="PF08519">
    <property type="entry name" value="RFC1"/>
    <property type="match status" value="1"/>
</dbReference>
<feature type="compositionally biased region" description="Basic and acidic residues" evidence="13">
    <location>
        <begin position="220"/>
        <end position="229"/>
    </location>
</feature>
<name>A0A836JKM6_9HYME</name>
<evidence type="ECO:0000256" key="5">
    <source>
        <dbReference type="ARBA" id="ARBA00022705"/>
    </source>
</evidence>
<dbReference type="Proteomes" id="UP000667349">
    <property type="component" value="Unassembled WGS sequence"/>
</dbReference>
<feature type="compositionally biased region" description="Polar residues" evidence="13">
    <location>
        <begin position="451"/>
        <end position="467"/>
    </location>
</feature>
<sequence>MPADAGVTFMISTHVPNIGEISRKCRGSYFTSVTTSLKNSEPVAPKSQKRRIISSSSDEDEEKPQSSTKRSTHVVKRKKSSILSDSEDEERVIRDKKDSSNPTANKKSKSKEPCKAVPVTELFGKKPIMRVEETKVNRKLQKVESKFHDDEDFDAVLKQLDAVQDTLIQDKQKGKSNIKNVDSPKKSETAVKTEMASNKNRKHNNGLKDCDNKINNMSELRFEETKESPNKNNVYSKVTNSSPKQNLQKKKRNSSNGDLDISKKDKDTEKSSRKKAKIMEENLFEERKEMKKQRTIMYEKYLQRGGARNPGSKEIPTGAENCLAGVSFLITGVLDSLERNEAEDLIQKYGGRTVKSVSNKVNYIIVGDEAGPSKLTKASNLGIKQISEDDLLEMIRTRPEGKATDIKPTKAKSNVKKIFRKFESDESPSPDKTKALLDSPKKIKIPPSLPVKTSVNTETSPASKQTLDASNNTQKIITSIGSEPLVERYRPKTMKQIIGQQGDKSCAHNLYVWLRDWHQNRQNSKFKDSTSKQTHGQNFKAALLSGPPGVGKTTTVQVVCKELGYDLVEFNASDTRNKTLLKEAVSGLLSNTTMKDYVTGTKQKITSKHVLLMDEVDGMAGNEDRGGLQELVNLIKHTDVPVICICNDRFNTKVKTISTHSYDLKYPKLRVEQIRSSMKSLCFKENIKISTEDLDRLIESTNYDIRQVINHLEFLSIQMTHVKTTDKKHSNKNFKLGPFDITKMAFNADEQKNMSLNDKIGLYFHDYNIAPLFIQENYQGVRLPQISLRQRLERIANAADSISQGDLVEKVMRSNMMWSLLPLHACFSFVIPASEMAGSSDGLIRFPSWFGRNSKTTRFNRLLQELTTHTRLATGANKDALNMDYLPHIRNAIVKPLIDNGINGIEEAINIMGKYHLTRFVFYLYCKCTILENTKDIYADISFFFREDLDSAIEISLWPGMSDSTSNLDSKVKAAFTRAYQKNPPMLPYAINSTIATKKRSRQDNDIMGEEEDDEEEETDDIDFDKMIKAKKPTVASTSKAASSTRKRGESAKKCGKVRGKGK</sequence>
<dbReference type="PANTHER" id="PTHR23389:SF6">
    <property type="entry name" value="REPLICATION FACTOR C SUBUNIT 1"/>
    <property type="match status" value="1"/>
</dbReference>
<dbReference type="CDD" id="cd00009">
    <property type="entry name" value="AAA"/>
    <property type="match status" value="1"/>
</dbReference>
<dbReference type="CDD" id="cd18140">
    <property type="entry name" value="HLD_clamp_RFC"/>
    <property type="match status" value="1"/>
</dbReference>
<comment type="similarity">
    <text evidence="2">Belongs to the activator 1 large subunit family.</text>
</comment>
<feature type="compositionally biased region" description="Basic and acidic residues" evidence="13">
    <location>
        <begin position="421"/>
        <end position="441"/>
    </location>
</feature>
<evidence type="ECO:0000256" key="3">
    <source>
        <dbReference type="ARBA" id="ARBA00020401"/>
    </source>
</evidence>
<dbReference type="GO" id="GO:0003689">
    <property type="term" value="F:DNA clamp loader activity"/>
    <property type="evidence" value="ECO:0007669"/>
    <property type="project" value="InterPro"/>
</dbReference>
<keyword evidence="7" id="KW-0067">ATP-binding</keyword>
<dbReference type="GO" id="GO:0005663">
    <property type="term" value="C:DNA replication factor C complex"/>
    <property type="evidence" value="ECO:0007669"/>
    <property type="project" value="InterPro"/>
</dbReference>
<reference evidence="15" key="1">
    <citation type="submission" date="2020-02" db="EMBL/GenBank/DDBJ databases">
        <title>Relaxed selection underlies rapid genomic changes in the transitions from sociality to social parasitism in ants.</title>
        <authorList>
            <person name="Bi X."/>
        </authorList>
    </citation>
    <scope>NUCLEOTIDE SEQUENCE</scope>
    <source>
        <strain evidence="15">BGI-DK2013a</strain>
        <tissue evidence="15">Whole body</tissue>
    </source>
</reference>
<feature type="non-terminal residue" evidence="15">
    <location>
        <position position="1"/>
    </location>
</feature>
<dbReference type="SUPFAM" id="SSF52540">
    <property type="entry name" value="P-loop containing nucleoside triphosphate hydrolases"/>
    <property type="match status" value="1"/>
</dbReference>
<proteinExistence type="inferred from homology"/>
<dbReference type="InterPro" id="IPR003593">
    <property type="entry name" value="AAA+_ATPase"/>
</dbReference>
<dbReference type="GO" id="GO:0003677">
    <property type="term" value="F:DNA binding"/>
    <property type="evidence" value="ECO:0007669"/>
    <property type="project" value="UniProtKB-KW"/>
</dbReference>
<dbReference type="SUPFAM" id="SSF48019">
    <property type="entry name" value="post-AAA+ oligomerization domain-like"/>
    <property type="match status" value="1"/>
</dbReference>
<gene>
    <name evidence="15" type="primary">Gnf1</name>
    <name evidence="15" type="ORF">G6Z75_0006356</name>
</gene>
<accession>A0A836JKM6</accession>
<dbReference type="InterPro" id="IPR012178">
    <property type="entry name" value="RFC1"/>
</dbReference>
<evidence type="ECO:0000256" key="7">
    <source>
        <dbReference type="ARBA" id="ARBA00022840"/>
    </source>
</evidence>
<evidence type="ECO:0000259" key="14">
    <source>
        <dbReference type="PROSITE" id="PS50172"/>
    </source>
</evidence>
<feature type="compositionally biased region" description="Acidic residues" evidence="13">
    <location>
        <begin position="1007"/>
        <end position="1023"/>
    </location>
</feature>
<dbReference type="InterPro" id="IPR001357">
    <property type="entry name" value="BRCT_dom"/>
</dbReference>
<dbReference type="GO" id="GO:0016887">
    <property type="term" value="F:ATP hydrolysis activity"/>
    <property type="evidence" value="ECO:0007669"/>
    <property type="project" value="InterPro"/>
</dbReference>
<dbReference type="InterPro" id="IPR003959">
    <property type="entry name" value="ATPase_AAA_core"/>
</dbReference>
<comment type="subcellular location">
    <subcellularLocation>
        <location evidence="1">Nucleus</location>
    </subcellularLocation>
</comment>
<evidence type="ECO:0000256" key="1">
    <source>
        <dbReference type="ARBA" id="ARBA00004123"/>
    </source>
</evidence>
<dbReference type="SMART" id="SM00382">
    <property type="entry name" value="AAA"/>
    <property type="match status" value="1"/>
</dbReference>
<dbReference type="Pfam" id="PF00533">
    <property type="entry name" value="BRCT"/>
    <property type="match status" value="1"/>
</dbReference>
<feature type="non-terminal residue" evidence="15">
    <location>
        <position position="1063"/>
    </location>
</feature>
<dbReference type="FunFam" id="3.40.50.10190:FF:000001">
    <property type="entry name" value="Replication factor C subunit 1"/>
    <property type="match status" value="1"/>
</dbReference>
<dbReference type="EMBL" id="JAANHZ010000122">
    <property type="protein sequence ID" value="KAG5315445.1"/>
    <property type="molecule type" value="Genomic_DNA"/>
</dbReference>
<dbReference type="GO" id="GO:0005634">
    <property type="term" value="C:nucleus"/>
    <property type="evidence" value="ECO:0007669"/>
    <property type="project" value="UniProtKB-SubCell"/>
</dbReference>
<feature type="compositionally biased region" description="Basic and acidic residues" evidence="13">
    <location>
        <begin position="182"/>
        <end position="191"/>
    </location>
</feature>
<feature type="compositionally biased region" description="Polar residues" evidence="13">
    <location>
        <begin position="230"/>
        <end position="246"/>
    </location>
</feature>
<feature type="compositionally biased region" description="Basic and acidic residues" evidence="13">
    <location>
        <begin position="260"/>
        <end position="275"/>
    </location>
</feature>
<feature type="region of interest" description="Disordered" evidence="13">
    <location>
        <begin position="421"/>
        <end position="467"/>
    </location>
</feature>
<dbReference type="InterPro" id="IPR027417">
    <property type="entry name" value="P-loop_NTPase"/>
</dbReference>
<dbReference type="Pfam" id="PF00004">
    <property type="entry name" value="AAA"/>
    <property type="match status" value="1"/>
</dbReference>
<organism evidence="15 16">
    <name type="scientific">Acromyrmex insinuator</name>
    <dbReference type="NCBI Taxonomy" id="230686"/>
    <lineage>
        <taxon>Eukaryota</taxon>
        <taxon>Metazoa</taxon>
        <taxon>Ecdysozoa</taxon>
        <taxon>Arthropoda</taxon>
        <taxon>Hexapoda</taxon>
        <taxon>Insecta</taxon>
        <taxon>Pterygota</taxon>
        <taxon>Neoptera</taxon>
        <taxon>Endopterygota</taxon>
        <taxon>Hymenoptera</taxon>
        <taxon>Apocrita</taxon>
        <taxon>Aculeata</taxon>
        <taxon>Formicoidea</taxon>
        <taxon>Formicidae</taxon>
        <taxon>Myrmicinae</taxon>
        <taxon>Acromyrmex</taxon>
    </lineage>
</organism>
<dbReference type="InterPro" id="IPR008921">
    <property type="entry name" value="DNA_pol3_clamp-load_cplx_C"/>
</dbReference>
<evidence type="ECO:0000256" key="4">
    <source>
        <dbReference type="ARBA" id="ARBA00022553"/>
    </source>
</evidence>
<evidence type="ECO:0000256" key="6">
    <source>
        <dbReference type="ARBA" id="ARBA00022741"/>
    </source>
</evidence>
<feature type="compositionally biased region" description="Basic residues" evidence="13">
    <location>
        <begin position="70"/>
        <end position="80"/>
    </location>
</feature>
<dbReference type="SMART" id="SM00292">
    <property type="entry name" value="BRCT"/>
    <property type="match status" value="1"/>
</dbReference>
<keyword evidence="16" id="KW-1185">Reference proteome</keyword>
<dbReference type="PANTHER" id="PTHR23389">
    <property type="entry name" value="CHROMOSOME TRANSMISSION FIDELITY FACTOR 18"/>
    <property type="match status" value="1"/>
</dbReference>
<dbReference type="FunFam" id="3.40.50.300:FF:000395">
    <property type="entry name" value="Replication factor C subunit 1"/>
    <property type="match status" value="1"/>
</dbReference>
<evidence type="ECO:0000256" key="12">
    <source>
        <dbReference type="ARBA" id="ARBA00080382"/>
    </source>
</evidence>
<dbReference type="PIRSF" id="PIRSF036578">
    <property type="entry name" value="RFC1"/>
    <property type="match status" value="1"/>
</dbReference>
<feature type="compositionally biased region" description="Basic residues" evidence="13">
    <location>
        <begin position="1054"/>
        <end position="1063"/>
    </location>
</feature>
<keyword evidence="8" id="KW-0238">DNA-binding</keyword>
<dbReference type="InterPro" id="IPR013725">
    <property type="entry name" value="DNA_replication_fac_RFC1_C"/>
</dbReference>
<dbReference type="InterPro" id="IPR036420">
    <property type="entry name" value="BRCT_dom_sf"/>
</dbReference>
<keyword evidence="6" id="KW-0547">Nucleotide-binding</keyword>
<evidence type="ECO:0000313" key="16">
    <source>
        <dbReference type="Proteomes" id="UP000667349"/>
    </source>
</evidence>
<dbReference type="Gene3D" id="3.40.50.10190">
    <property type="entry name" value="BRCT domain"/>
    <property type="match status" value="1"/>
</dbReference>
<evidence type="ECO:0000256" key="13">
    <source>
        <dbReference type="SAM" id="MobiDB-lite"/>
    </source>
</evidence>
<dbReference type="Gene3D" id="1.10.8.60">
    <property type="match status" value="1"/>
</dbReference>
<dbReference type="Gene3D" id="1.20.272.10">
    <property type="match status" value="1"/>
</dbReference>
<dbReference type="Gene3D" id="3.40.50.300">
    <property type="entry name" value="P-loop containing nucleotide triphosphate hydrolases"/>
    <property type="match status" value="1"/>
</dbReference>
<comment type="caution">
    <text evidence="15">The sequence shown here is derived from an EMBL/GenBank/DDBJ whole genome shotgun (WGS) entry which is preliminary data.</text>
</comment>
<feature type="region of interest" description="Disordered" evidence="13">
    <location>
        <begin position="1000"/>
        <end position="1063"/>
    </location>
</feature>
<dbReference type="SUPFAM" id="SSF52113">
    <property type="entry name" value="BRCT domain"/>
    <property type="match status" value="1"/>
</dbReference>
<dbReference type="PROSITE" id="PS50172">
    <property type="entry name" value="BRCT"/>
    <property type="match status" value="1"/>
</dbReference>
<feature type="region of interest" description="Disordered" evidence="13">
    <location>
        <begin position="167"/>
        <end position="275"/>
    </location>
</feature>
<dbReference type="GO" id="GO:0006260">
    <property type="term" value="P:DNA replication"/>
    <property type="evidence" value="ECO:0007669"/>
    <property type="project" value="UniProtKB-KW"/>
</dbReference>
<keyword evidence="5" id="KW-0235">DNA replication</keyword>
<evidence type="ECO:0000256" key="11">
    <source>
        <dbReference type="ARBA" id="ARBA00078526"/>
    </source>
</evidence>
<evidence type="ECO:0000256" key="8">
    <source>
        <dbReference type="ARBA" id="ARBA00023125"/>
    </source>
</evidence>
<protein>
    <recommendedName>
        <fullName evidence="3">Replication factor C subunit 1</fullName>
    </recommendedName>
    <alternativeName>
        <fullName evidence="11">Activator 1 140 kDa subunit</fullName>
    </alternativeName>
    <alternativeName>
        <fullName evidence="12">Activator 1 subunit 1</fullName>
    </alternativeName>
    <alternativeName>
        <fullName evidence="10">Replication factor C large subunit</fullName>
    </alternativeName>
</protein>
<dbReference type="GO" id="GO:0006281">
    <property type="term" value="P:DNA repair"/>
    <property type="evidence" value="ECO:0007669"/>
    <property type="project" value="InterPro"/>
</dbReference>
<dbReference type="FunFam" id="1.20.272.10:FF:000005">
    <property type="entry name" value="Replication factor C subunit 1"/>
    <property type="match status" value="1"/>
</dbReference>
<feature type="domain" description="BRCT" evidence="14">
    <location>
        <begin position="318"/>
        <end position="398"/>
    </location>
</feature>
<feature type="region of interest" description="Disordered" evidence="13">
    <location>
        <begin position="34"/>
        <end position="118"/>
    </location>
</feature>
<keyword evidence="9" id="KW-0539">Nucleus</keyword>
<dbReference type="Pfam" id="PF25361">
    <property type="entry name" value="AAA_lid_RFC1"/>
    <property type="match status" value="1"/>
</dbReference>
<evidence type="ECO:0000256" key="9">
    <source>
        <dbReference type="ARBA" id="ARBA00023242"/>
    </source>
</evidence>
<dbReference type="GO" id="GO:0005524">
    <property type="term" value="F:ATP binding"/>
    <property type="evidence" value="ECO:0007669"/>
    <property type="project" value="UniProtKB-KW"/>
</dbReference>
<dbReference type="AlphaFoldDB" id="A0A836JKM6"/>
<evidence type="ECO:0000256" key="2">
    <source>
        <dbReference type="ARBA" id="ARBA00006116"/>
    </source>
</evidence>
<dbReference type="CDD" id="cd17752">
    <property type="entry name" value="BRCT_RFC1"/>
    <property type="match status" value="1"/>
</dbReference>
<feature type="compositionally biased region" description="Low complexity" evidence="13">
    <location>
        <begin position="1033"/>
        <end position="1044"/>
    </location>
</feature>
<evidence type="ECO:0000313" key="15">
    <source>
        <dbReference type="EMBL" id="KAG5315445.1"/>
    </source>
</evidence>
<dbReference type="InterPro" id="IPR047854">
    <property type="entry name" value="RFC_lid"/>
</dbReference>